<keyword evidence="1" id="KW-1133">Transmembrane helix</keyword>
<dbReference type="RefSeq" id="WP_265265584.1">
    <property type="nucleotide sequence ID" value="NZ_JAIHOM010000085.1"/>
</dbReference>
<gene>
    <name evidence="2" type="ORF">K4A83_15775</name>
</gene>
<keyword evidence="1" id="KW-0812">Transmembrane</keyword>
<keyword evidence="3" id="KW-1185">Reference proteome</keyword>
<reference evidence="2 3" key="1">
    <citation type="submission" date="2021-08" db="EMBL/GenBank/DDBJ databases">
        <title>Draft genome sequence of Spirulina subsalsa with high tolerance to salinity and hype-accumulation of phycocyanin.</title>
        <authorList>
            <person name="Pei H."/>
            <person name="Jiang L."/>
        </authorList>
    </citation>
    <scope>NUCLEOTIDE SEQUENCE [LARGE SCALE GENOMIC DNA]</scope>
    <source>
        <strain evidence="2 3">FACHB-351</strain>
    </source>
</reference>
<evidence type="ECO:0000256" key="1">
    <source>
        <dbReference type="SAM" id="Phobius"/>
    </source>
</evidence>
<dbReference type="EMBL" id="JAIHOM010000085">
    <property type="protein sequence ID" value="MCW6037719.1"/>
    <property type="molecule type" value="Genomic_DNA"/>
</dbReference>
<keyword evidence="1" id="KW-0472">Membrane</keyword>
<accession>A0ABT3L9E4</accession>
<proteinExistence type="predicted"/>
<comment type="caution">
    <text evidence="2">The sequence shown here is derived from an EMBL/GenBank/DDBJ whole genome shotgun (WGS) entry which is preliminary data.</text>
</comment>
<dbReference type="Proteomes" id="UP001526426">
    <property type="component" value="Unassembled WGS sequence"/>
</dbReference>
<name>A0ABT3L9E4_9CYAN</name>
<evidence type="ECO:0000313" key="2">
    <source>
        <dbReference type="EMBL" id="MCW6037719.1"/>
    </source>
</evidence>
<sequence length="60" mass="6915">MRVWMVSFGLLFGLVELYGWFQSVTVPLWVYVGVGVFLAIASNRDLIPRPLSLEEEQKEQ</sequence>
<protein>
    <submittedName>
        <fullName evidence="2">Uncharacterized protein</fullName>
    </submittedName>
</protein>
<organism evidence="2 3">
    <name type="scientific">Spirulina subsalsa FACHB-351</name>
    <dbReference type="NCBI Taxonomy" id="234711"/>
    <lineage>
        <taxon>Bacteria</taxon>
        <taxon>Bacillati</taxon>
        <taxon>Cyanobacteriota</taxon>
        <taxon>Cyanophyceae</taxon>
        <taxon>Spirulinales</taxon>
        <taxon>Spirulinaceae</taxon>
        <taxon>Spirulina</taxon>
    </lineage>
</organism>
<evidence type="ECO:0000313" key="3">
    <source>
        <dbReference type="Proteomes" id="UP001526426"/>
    </source>
</evidence>
<feature type="transmembrane region" description="Helical" evidence="1">
    <location>
        <begin position="20"/>
        <end position="41"/>
    </location>
</feature>